<feature type="compositionally biased region" description="Low complexity" evidence="1">
    <location>
        <begin position="52"/>
        <end position="77"/>
    </location>
</feature>
<gene>
    <name evidence="2" type="ORF">LVIROSA_LOCUS14315</name>
</gene>
<dbReference type="EMBL" id="CAKMRJ010002223">
    <property type="protein sequence ID" value="CAH1427293.1"/>
    <property type="molecule type" value="Genomic_DNA"/>
</dbReference>
<accession>A0AAU9MRM1</accession>
<dbReference type="GO" id="GO:0003676">
    <property type="term" value="F:nucleic acid binding"/>
    <property type="evidence" value="ECO:0007669"/>
    <property type="project" value="InterPro"/>
</dbReference>
<feature type="compositionally biased region" description="Polar residues" evidence="1">
    <location>
        <begin position="28"/>
        <end position="51"/>
    </location>
</feature>
<dbReference type="SUPFAM" id="SSF54928">
    <property type="entry name" value="RNA-binding domain, RBD"/>
    <property type="match status" value="1"/>
</dbReference>
<name>A0AAU9MRM1_9ASTR</name>
<keyword evidence="3" id="KW-1185">Reference proteome</keyword>
<comment type="caution">
    <text evidence="2">The sequence shown here is derived from an EMBL/GenBank/DDBJ whole genome shotgun (WGS) entry which is preliminary data.</text>
</comment>
<organism evidence="2 3">
    <name type="scientific">Lactuca virosa</name>
    <dbReference type="NCBI Taxonomy" id="75947"/>
    <lineage>
        <taxon>Eukaryota</taxon>
        <taxon>Viridiplantae</taxon>
        <taxon>Streptophyta</taxon>
        <taxon>Embryophyta</taxon>
        <taxon>Tracheophyta</taxon>
        <taxon>Spermatophyta</taxon>
        <taxon>Magnoliopsida</taxon>
        <taxon>eudicotyledons</taxon>
        <taxon>Gunneridae</taxon>
        <taxon>Pentapetalae</taxon>
        <taxon>asterids</taxon>
        <taxon>campanulids</taxon>
        <taxon>Asterales</taxon>
        <taxon>Asteraceae</taxon>
        <taxon>Cichorioideae</taxon>
        <taxon>Cichorieae</taxon>
        <taxon>Lactucinae</taxon>
        <taxon>Lactuca</taxon>
    </lineage>
</organism>
<proteinExistence type="predicted"/>
<dbReference type="Gene3D" id="3.30.70.330">
    <property type="match status" value="1"/>
</dbReference>
<evidence type="ECO:0008006" key="4">
    <source>
        <dbReference type="Google" id="ProtNLM"/>
    </source>
</evidence>
<dbReference type="Proteomes" id="UP001157418">
    <property type="component" value="Unassembled WGS sequence"/>
</dbReference>
<dbReference type="InterPro" id="IPR035979">
    <property type="entry name" value="RBD_domain_sf"/>
</dbReference>
<evidence type="ECO:0000256" key="1">
    <source>
        <dbReference type="SAM" id="MobiDB-lite"/>
    </source>
</evidence>
<feature type="region of interest" description="Disordered" evidence="1">
    <location>
        <begin position="28"/>
        <end position="77"/>
    </location>
</feature>
<reference evidence="2 3" key="1">
    <citation type="submission" date="2022-01" db="EMBL/GenBank/DDBJ databases">
        <authorList>
            <person name="Xiong W."/>
            <person name="Schranz E."/>
        </authorList>
    </citation>
    <scope>NUCLEOTIDE SEQUENCE [LARGE SCALE GENOMIC DNA]</scope>
</reference>
<dbReference type="InterPro" id="IPR012677">
    <property type="entry name" value="Nucleotide-bd_a/b_plait_sf"/>
</dbReference>
<dbReference type="AlphaFoldDB" id="A0AAU9MRM1"/>
<evidence type="ECO:0000313" key="2">
    <source>
        <dbReference type="EMBL" id="CAH1427293.1"/>
    </source>
</evidence>
<sequence length="101" mass="10936">MAKVIKDRVTGLSKGYGFVKYSDIPRSKSNIASTTTNTEAQAQQSYPNNINAPPAQSPSQSSNVYGTTTTPNTQTTYPYSSYYIVPATTPWSLNLSADQTC</sequence>
<protein>
    <recommendedName>
        <fullName evidence="4">RRM domain-containing protein</fullName>
    </recommendedName>
</protein>
<evidence type="ECO:0000313" key="3">
    <source>
        <dbReference type="Proteomes" id="UP001157418"/>
    </source>
</evidence>